<name>U3KNR6_RABIT</name>
<evidence type="ECO:0000313" key="9">
    <source>
        <dbReference type="Proteomes" id="UP000001811"/>
    </source>
</evidence>
<dbReference type="GO" id="GO:0016020">
    <property type="term" value="C:membrane"/>
    <property type="evidence" value="ECO:0007669"/>
    <property type="project" value="UniProtKB-SubCell"/>
</dbReference>
<organism evidence="8 9">
    <name type="scientific">Oryctolagus cuniculus</name>
    <name type="common">Rabbit</name>
    <dbReference type="NCBI Taxonomy" id="9986"/>
    <lineage>
        <taxon>Eukaryota</taxon>
        <taxon>Metazoa</taxon>
        <taxon>Chordata</taxon>
        <taxon>Craniata</taxon>
        <taxon>Vertebrata</taxon>
        <taxon>Euteleostomi</taxon>
        <taxon>Mammalia</taxon>
        <taxon>Eutheria</taxon>
        <taxon>Euarchontoglires</taxon>
        <taxon>Glires</taxon>
        <taxon>Lagomorpha</taxon>
        <taxon>Leporidae</taxon>
        <taxon>Oryctolagus</taxon>
    </lineage>
</organism>
<dbReference type="InterPro" id="IPR053891">
    <property type="entry name" value="Shisa_N"/>
</dbReference>
<dbReference type="InterPro" id="IPR026910">
    <property type="entry name" value="Shisa"/>
</dbReference>
<dbReference type="Bgee" id="ENSOCUG00000029232">
    <property type="expression patterns" value="Expressed in skeletal muscle tissue and 1 other cell type or tissue"/>
</dbReference>
<dbReference type="AlphaFoldDB" id="U3KNR6"/>
<dbReference type="Ensembl" id="ENSOCUT00000033827.2">
    <property type="protein sequence ID" value="ENSOCUP00000026875.2"/>
    <property type="gene ID" value="ENSOCUG00000029232.2"/>
</dbReference>
<dbReference type="HOGENOM" id="CLU_1524670_0_0_1"/>
<dbReference type="InParanoid" id="U3KNR6"/>
<evidence type="ECO:0000256" key="2">
    <source>
        <dbReference type="ARBA" id="ARBA00022692"/>
    </source>
</evidence>
<evidence type="ECO:0000256" key="1">
    <source>
        <dbReference type="ARBA" id="ARBA00004370"/>
    </source>
</evidence>
<evidence type="ECO:0000313" key="8">
    <source>
        <dbReference type="Ensembl" id="ENSOCUP00000026875.2"/>
    </source>
</evidence>
<keyword evidence="4 5" id="KW-0472">Membrane</keyword>
<dbReference type="Pfam" id="PF13908">
    <property type="entry name" value="Shisa_N"/>
    <property type="match status" value="1"/>
</dbReference>
<protein>
    <recommendedName>
        <fullName evidence="7">Shisa N-terminal domain-containing protein</fullName>
    </recommendedName>
</protein>
<reference evidence="8" key="3">
    <citation type="submission" date="2025-09" db="UniProtKB">
        <authorList>
            <consortium name="Ensembl"/>
        </authorList>
    </citation>
    <scope>IDENTIFICATION</scope>
    <source>
        <strain evidence="8">Thorbecke</strain>
    </source>
</reference>
<keyword evidence="6" id="KW-0732">Signal</keyword>
<dbReference type="PANTHER" id="PTHR31395:SF25">
    <property type="entry name" value="ABLIM_ANCHOR DOMAIN-CONTAINING PROTEIN"/>
    <property type="match status" value="1"/>
</dbReference>
<feature type="signal peptide" evidence="6">
    <location>
        <begin position="1"/>
        <end position="28"/>
    </location>
</feature>
<evidence type="ECO:0000256" key="4">
    <source>
        <dbReference type="ARBA" id="ARBA00023136"/>
    </source>
</evidence>
<dbReference type="eggNOG" id="ENOG502QWT7">
    <property type="taxonomic scope" value="Eukaryota"/>
</dbReference>
<dbReference type="PaxDb" id="9986-ENSOCUP00000026875"/>
<evidence type="ECO:0000256" key="5">
    <source>
        <dbReference type="SAM" id="Phobius"/>
    </source>
</evidence>
<dbReference type="EMBL" id="AAGW02057244">
    <property type="status" value="NOT_ANNOTATED_CDS"/>
    <property type="molecule type" value="Genomic_DNA"/>
</dbReference>
<comment type="subcellular location">
    <subcellularLocation>
        <location evidence="1">Membrane</location>
    </subcellularLocation>
</comment>
<sequence length="259" mass="27880">MGMPQWSGLGLFLRASALLLAMPRGARPQGEFCHHWMDSTRLWHGGFQCPEGYDKPTATFCCGTCSLRYCCAIPEARLDQGQCPEDAPWDSTEAVLPPPEGSIYLPLVIVGGTFVTFILLGILAGIACFRCLRSQRREELCAAPQSPEPTVQSSIPNSRINASEGPLLHSKPDVSPVLPFTTHEYPESTILTIPTSVTRPLHWPSLGPSQIPLLTPSTAIVVAPAPLLAGAISYGPASAIYPLGTSFQDPLLYPEAHCC</sequence>
<dbReference type="PANTHER" id="PTHR31395">
    <property type="entry name" value="SHISA"/>
    <property type="match status" value="1"/>
</dbReference>
<feature type="chain" id="PRO_5023922962" description="Shisa N-terminal domain-containing protein" evidence="6">
    <location>
        <begin position="29"/>
        <end position="259"/>
    </location>
</feature>
<reference evidence="8" key="2">
    <citation type="submission" date="2025-08" db="UniProtKB">
        <authorList>
            <consortium name="Ensembl"/>
        </authorList>
    </citation>
    <scope>IDENTIFICATION</scope>
    <source>
        <strain evidence="8">Thorbecke</strain>
    </source>
</reference>
<proteinExistence type="predicted"/>
<feature type="domain" description="Shisa N-terminal" evidence="7">
    <location>
        <begin position="30"/>
        <end position="84"/>
    </location>
</feature>
<evidence type="ECO:0000256" key="3">
    <source>
        <dbReference type="ARBA" id="ARBA00022989"/>
    </source>
</evidence>
<dbReference type="GeneTree" id="ENSGT00940000157443"/>
<keyword evidence="3 5" id="KW-1133">Transmembrane helix</keyword>
<reference evidence="8 9" key="1">
    <citation type="journal article" date="2011" name="Nature">
        <title>A high-resolution map of human evolutionary constraint using 29 mammals.</title>
        <authorList>
            <person name="Lindblad-Toh K."/>
            <person name="Garber M."/>
            <person name="Zuk O."/>
            <person name="Lin M.F."/>
            <person name="Parker B.J."/>
            <person name="Washietl S."/>
            <person name="Kheradpour P."/>
            <person name="Ernst J."/>
            <person name="Jordan G."/>
            <person name="Mauceli E."/>
            <person name="Ward L.D."/>
            <person name="Lowe C.B."/>
            <person name="Holloway A.K."/>
            <person name="Clamp M."/>
            <person name="Gnerre S."/>
            <person name="Alfoldi J."/>
            <person name="Beal K."/>
            <person name="Chang J."/>
            <person name="Clawson H."/>
            <person name="Cuff J."/>
            <person name="Di Palma F."/>
            <person name="Fitzgerald S."/>
            <person name="Flicek P."/>
            <person name="Guttman M."/>
            <person name="Hubisz M.J."/>
            <person name="Jaffe D.B."/>
            <person name="Jungreis I."/>
            <person name="Kent W.J."/>
            <person name="Kostka D."/>
            <person name="Lara M."/>
            <person name="Martins A.L."/>
            <person name="Massingham T."/>
            <person name="Moltke I."/>
            <person name="Raney B.J."/>
            <person name="Rasmussen M.D."/>
            <person name="Robinson J."/>
            <person name="Stark A."/>
            <person name="Vilella A.J."/>
            <person name="Wen J."/>
            <person name="Xie X."/>
            <person name="Zody M.C."/>
            <person name="Baldwin J."/>
            <person name="Bloom T."/>
            <person name="Chin C.W."/>
            <person name="Heiman D."/>
            <person name="Nicol R."/>
            <person name="Nusbaum C."/>
            <person name="Young S."/>
            <person name="Wilkinson J."/>
            <person name="Worley K.C."/>
            <person name="Kovar C.L."/>
            <person name="Muzny D.M."/>
            <person name="Gibbs R.A."/>
            <person name="Cree A."/>
            <person name="Dihn H.H."/>
            <person name="Fowler G."/>
            <person name="Jhangiani S."/>
            <person name="Joshi V."/>
            <person name="Lee S."/>
            <person name="Lewis L.R."/>
            <person name="Nazareth L.V."/>
            <person name="Okwuonu G."/>
            <person name="Santibanez J."/>
            <person name="Warren W.C."/>
            <person name="Mardis E.R."/>
            <person name="Weinstock G.M."/>
            <person name="Wilson R.K."/>
            <person name="Delehaunty K."/>
            <person name="Dooling D."/>
            <person name="Fronik C."/>
            <person name="Fulton L."/>
            <person name="Fulton B."/>
            <person name="Graves T."/>
            <person name="Minx P."/>
            <person name="Sodergren E."/>
            <person name="Birney E."/>
            <person name="Margulies E.H."/>
            <person name="Herrero J."/>
            <person name="Green E.D."/>
            <person name="Haussler D."/>
            <person name="Siepel A."/>
            <person name="Goldman N."/>
            <person name="Pollard K.S."/>
            <person name="Pedersen J.S."/>
            <person name="Lander E.S."/>
            <person name="Kellis M."/>
        </authorList>
    </citation>
    <scope>NUCLEOTIDE SEQUENCE [LARGE SCALE GENOMIC DNA]</scope>
    <source>
        <strain evidence="8 9">Thorbecke inbred</strain>
    </source>
</reference>
<dbReference type="Proteomes" id="UP000001811">
    <property type="component" value="Chromosome X"/>
</dbReference>
<evidence type="ECO:0000259" key="7">
    <source>
        <dbReference type="Pfam" id="PF13908"/>
    </source>
</evidence>
<dbReference type="SMR" id="U3KNR6"/>
<keyword evidence="2 5" id="KW-0812">Transmembrane</keyword>
<evidence type="ECO:0000256" key="6">
    <source>
        <dbReference type="SAM" id="SignalP"/>
    </source>
</evidence>
<feature type="transmembrane region" description="Helical" evidence="5">
    <location>
        <begin position="103"/>
        <end position="129"/>
    </location>
</feature>
<keyword evidence="9" id="KW-1185">Reference proteome</keyword>
<accession>U3KNR6</accession>